<dbReference type="GeneID" id="110976733"/>
<keyword evidence="4" id="KW-1185">Reference proteome</keyword>
<feature type="domain" description="D-glutamate cyclase-like C-terminal" evidence="3">
    <location>
        <begin position="303"/>
        <end position="616"/>
    </location>
</feature>
<dbReference type="FunFam" id="3.40.1640.10:FF:000001">
    <property type="entry name" value="D-glutamate cyclase, mitochondrial"/>
    <property type="match status" value="1"/>
</dbReference>
<dbReference type="GO" id="GO:0006536">
    <property type="term" value="P:glutamate metabolic process"/>
    <property type="evidence" value="ECO:0007669"/>
    <property type="project" value="TreeGrafter"/>
</dbReference>
<evidence type="ECO:0000256" key="1">
    <source>
        <dbReference type="ARBA" id="ARBA00007896"/>
    </source>
</evidence>
<gene>
    <name evidence="5" type="primary">LOC110976733</name>
</gene>
<dbReference type="KEGG" id="aplc:110976733"/>
<comment type="similarity">
    <text evidence="1">Belongs to the D-glutamate cyclase family.</text>
</comment>
<dbReference type="RefSeq" id="XP_022085971.1">
    <property type="nucleotide sequence ID" value="XM_022230279.1"/>
</dbReference>
<dbReference type="GO" id="GO:0047820">
    <property type="term" value="F:D-glutamate cyclase activity"/>
    <property type="evidence" value="ECO:0007669"/>
    <property type="project" value="TreeGrafter"/>
</dbReference>
<dbReference type="InterPro" id="IPR038021">
    <property type="entry name" value="Putative_hydro-lyase"/>
</dbReference>
<dbReference type="FunFam" id="3.30.2040.10:FF:000001">
    <property type="entry name" value="D-glutamate cyclase, mitochondrial"/>
    <property type="match status" value="1"/>
</dbReference>
<dbReference type="Gene3D" id="3.90.1640.20">
    <property type="entry name" value="TON_0340"/>
    <property type="match status" value="1"/>
</dbReference>
<dbReference type="SUPFAM" id="SSF160920">
    <property type="entry name" value="PSTPO5379-like"/>
    <property type="match status" value="1"/>
</dbReference>
<dbReference type="Pfam" id="PF07286">
    <property type="entry name" value="D-Glu_cyclase"/>
    <property type="match status" value="1"/>
</dbReference>
<sequence>MSLPSRTDLAQAEPEVARKLFRSGKYFKESTSGMCQGHVQTNLLGLHKSLAEDFTKFCAFNSGPLPLLYQSDVGQFTAPGLTQTDSDIRTDLPAYNVMENGEFTHTVENLLDFQEALKDFIFFYSGCSFSFDQALQAAGVPLRNQEQNCAVSQYKTSVKCHPIGLFKCNMVVSLRPIPRDLVETAVRVTHPLINYHGAPVHIGDPAFIGITNIDRPEYCGPMKFHDDDIPVFWACGTTVIEAIKTVKPSLAFTHHENDSVYISDTPVQGQDDSPADIKVITLCEKPFWASVTSEAVMRKIKQLEGLIAENLGNRQIDNLVVPDDLLKSVLALSHASSVAVTTGFPCFLNNKNPYGNDGPPGAIAIAMMLQILGKEVDLVVDNALYGPLTMVLEAMVEKNVLVRPISVVQFPPEGEEDSLETAKKFLLNDGSNTPRYDHLLAIERSGKAEDGGYYTMKAIDVGRLVGGIDWLFLAAADLPKVHTSGIGDGGNELRMGKVRDMVHLDIPQGPTITCSVASDFLLTAGVSNWGGYAVAVGLYLVSVCPIHERYKRRAVGFPPSDEDRQRFRSELPSVDREREMLGILISHEFFDMTGTDVLHVDGLSFEDVHAKKIEQLLSVITEE</sequence>
<organism evidence="4 5">
    <name type="scientific">Acanthaster planci</name>
    <name type="common">Crown-of-thorns starfish</name>
    <dbReference type="NCBI Taxonomy" id="133434"/>
    <lineage>
        <taxon>Eukaryota</taxon>
        <taxon>Metazoa</taxon>
        <taxon>Echinodermata</taxon>
        <taxon>Eleutherozoa</taxon>
        <taxon>Asterozoa</taxon>
        <taxon>Asteroidea</taxon>
        <taxon>Valvatacea</taxon>
        <taxon>Valvatida</taxon>
        <taxon>Acanthasteridae</taxon>
        <taxon>Acanthaster</taxon>
    </lineage>
</organism>
<name>A0A8B7Y205_ACAPL</name>
<dbReference type="OrthoDB" id="10262538at2759"/>
<evidence type="ECO:0000313" key="5">
    <source>
        <dbReference type="RefSeq" id="XP_022085971.1"/>
    </source>
</evidence>
<accession>A0A8B7Y205</accession>
<reference evidence="5" key="1">
    <citation type="submission" date="2025-08" db="UniProtKB">
        <authorList>
            <consortium name="RefSeq"/>
        </authorList>
    </citation>
    <scope>IDENTIFICATION</scope>
</reference>
<dbReference type="AlphaFoldDB" id="A0A8B7Y205"/>
<dbReference type="Gene3D" id="3.40.1640.10">
    <property type="entry name" value="PSTPO5379-like"/>
    <property type="match status" value="1"/>
</dbReference>
<proteinExistence type="inferred from homology"/>
<keyword evidence="2" id="KW-0456">Lyase</keyword>
<dbReference type="Pfam" id="PF14336">
    <property type="entry name" value="GLUCM-like_C"/>
    <property type="match status" value="1"/>
</dbReference>
<dbReference type="Gene3D" id="3.30.2040.10">
    <property type="entry name" value="PSTPO5379-like domain"/>
    <property type="match status" value="1"/>
</dbReference>
<dbReference type="Proteomes" id="UP000694845">
    <property type="component" value="Unplaced"/>
</dbReference>
<dbReference type="InterPro" id="IPR025504">
    <property type="entry name" value="GLUCM_C"/>
</dbReference>
<evidence type="ECO:0000259" key="3">
    <source>
        <dbReference type="Pfam" id="PF14336"/>
    </source>
</evidence>
<evidence type="ECO:0000256" key="2">
    <source>
        <dbReference type="ARBA" id="ARBA00023239"/>
    </source>
</evidence>
<dbReference type="PANTHER" id="PTHR32022:SF10">
    <property type="entry name" value="D-GLUTAMATE CYCLASE, MITOCHONDRIAL"/>
    <property type="match status" value="1"/>
</dbReference>
<evidence type="ECO:0000313" key="4">
    <source>
        <dbReference type="Proteomes" id="UP000694845"/>
    </source>
</evidence>
<protein>
    <submittedName>
        <fullName evidence="5">D-glutamate cyclase, mitochondrial-like isoform X1</fullName>
    </submittedName>
</protein>
<dbReference type="InterPro" id="IPR009906">
    <property type="entry name" value="D-Glu_cyclase"/>
</dbReference>
<dbReference type="PANTHER" id="PTHR32022">
    <property type="entry name" value="D-GLUTAMATE CYCLASE, MITOCHONDRIAL"/>
    <property type="match status" value="1"/>
</dbReference>